<dbReference type="Proteomes" id="UP000319160">
    <property type="component" value="Unassembled WGS sequence"/>
</dbReference>
<dbReference type="Gene3D" id="3.30.429.10">
    <property type="entry name" value="Macrophage Migration Inhibitory Factor"/>
    <property type="match status" value="1"/>
</dbReference>
<accession>A0A553HQW1</accession>
<keyword evidence="3" id="KW-1185">Reference proteome</keyword>
<dbReference type="OrthoDB" id="9981319at2759"/>
<evidence type="ECO:0000313" key="2">
    <source>
        <dbReference type="EMBL" id="TRX90341.1"/>
    </source>
</evidence>
<gene>
    <name evidence="2" type="ORF">FHL15_008706</name>
</gene>
<dbReference type="EMBL" id="VFLP01000056">
    <property type="protein sequence ID" value="TRX90341.1"/>
    <property type="molecule type" value="Genomic_DNA"/>
</dbReference>
<organism evidence="2 3">
    <name type="scientific">Xylaria flabelliformis</name>
    <dbReference type="NCBI Taxonomy" id="2512241"/>
    <lineage>
        <taxon>Eukaryota</taxon>
        <taxon>Fungi</taxon>
        <taxon>Dikarya</taxon>
        <taxon>Ascomycota</taxon>
        <taxon>Pezizomycotina</taxon>
        <taxon>Sordariomycetes</taxon>
        <taxon>Xylariomycetidae</taxon>
        <taxon>Xylariales</taxon>
        <taxon>Xylariaceae</taxon>
        <taxon>Xylaria</taxon>
    </lineage>
</organism>
<reference evidence="3" key="1">
    <citation type="submission" date="2019-06" db="EMBL/GenBank/DDBJ databases">
        <title>Draft genome sequence of the griseofulvin-producing fungus Xylaria cubensis strain G536.</title>
        <authorList>
            <person name="Mead M.E."/>
            <person name="Raja H.A."/>
            <person name="Steenwyk J.L."/>
            <person name="Knowles S.L."/>
            <person name="Oberlies N.H."/>
            <person name="Rokas A."/>
        </authorList>
    </citation>
    <scope>NUCLEOTIDE SEQUENCE [LARGE SCALE GENOMIC DNA]</scope>
    <source>
        <strain evidence="3">G536</strain>
    </source>
</reference>
<dbReference type="InterPro" id="IPR028116">
    <property type="entry name" value="Cis-CaaD-like"/>
</dbReference>
<comment type="caution">
    <text evidence="2">The sequence shown here is derived from an EMBL/GenBank/DDBJ whole genome shotgun (WGS) entry which is preliminary data.</text>
</comment>
<dbReference type="Pfam" id="PF14832">
    <property type="entry name" value="Tautomerase_3"/>
    <property type="match status" value="1"/>
</dbReference>
<evidence type="ECO:0000313" key="3">
    <source>
        <dbReference type="Proteomes" id="UP000319160"/>
    </source>
</evidence>
<feature type="domain" description="Tautomerase cis-CaaD-like" evidence="1">
    <location>
        <begin position="1"/>
        <end position="130"/>
    </location>
</feature>
<evidence type="ECO:0000259" key="1">
    <source>
        <dbReference type="Pfam" id="PF14832"/>
    </source>
</evidence>
<dbReference type="AlphaFoldDB" id="A0A553HQW1"/>
<sequence length="159" mass="17976">MPLYEFSHTVPLSPQQQDSLAEAITMIHTTFFTTPSLFVNVRFLSADVYRGYVGGKRRQSNILTARVRTSPARKREMFDELCLKVAEAWKNIVPEDPDLRVFVLGGITAGFEHGFVIPEAGKDKEWLKDNLSAFKKKADEGVVEFQDLVEEVEARGLLN</sequence>
<dbReference type="InterPro" id="IPR014347">
    <property type="entry name" value="Tautomerase/MIF_sf"/>
</dbReference>
<name>A0A553HQW1_9PEZI</name>
<proteinExistence type="predicted"/>
<protein>
    <recommendedName>
        <fullName evidence="1">Tautomerase cis-CaaD-like domain-containing protein</fullName>
    </recommendedName>
</protein>